<evidence type="ECO:0000313" key="2">
    <source>
        <dbReference type="EMBL" id="GIE11621.1"/>
    </source>
</evidence>
<protein>
    <submittedName>
        <fullName evidence="2">Transcriptional regulator</fullName>
    </submittedName>
</protein>
<comment type="caution">
    <text evidence="2">The sequence shown here is derived from an EMBL/GenBank/DDBJ whole genome shotgun (WGS) entry which is preliminary data.</text>
</comment>
<accession>A0A919IYV6</accession>
<dbReference type="InterPro" id="IPR041657">
    <property type="entry name" value="HTH_17"/>
</dbReference>
<reference evidence="2" key="1">
    <citation type="submission" date="2021-01" db="EMBL/GenBank/DDBJ databases">
        <title>Whole genome shotgun sequence of Actinoplanes ferrugineus NBRC 15555.</title>
        <authorList>
            <person name="Komaki H."/>
            <person name="Tamura T."/>
        </authorList>
    </citation>
    <scope>NUCLEOTIDE SEQUENCE</scope>
    <source>
        <strain evidence="2">NBRC 15555</strain>
    </source>
</reference>
<dbReference type="EMBL" id="BOMM01000029">
    <property type="protein sequence ID" value="GIE11621.1"/>
    <property type="molecule type" value="Genomic_DNA"/>
</dbReference>
<evidence type="ECO:0000259" key="1">
    <source>
        <dbReference type="Pfam" id="PF12728"/>
    </source>
</evidence>
<keyword evidence="3" id="KW-1185">Reference proteome</keyword>
<dbReference type="RefSeq" id="WP_203818131.1">
    <property type="nucleotide sequence ID" value="NZ_BAAABP010000058.1"/>
</dbReference>
<name>A0A919IYV6_9ACTN</name>
<dbReference type="SUPFAM" id="SSF56024">
    <property type="entry name" value="Phospholipase D/nuclease"/>
    <property type="match status" value="1"/>
</dbReference>
<sequence>MNHLLARALSGARLDIVDVAAQLRVDPKTVQRWISSGRIPYPRHRDALVSLTGWSAYDLWPSLPRPVEPLATTDEIRIVYPHRSAVPSDSWSRLLSRAEREIDILVYSASFLADDVAVLNLLRQKAKGGVRIRIALGDPDGEHIASRGAEERIGVGMSARIRTALVSLQPLAEEPGIELRLHDTVLYNSTYRADDEMLINSHIYGRPAAQAPVMHLKRTDAEGMVSAHMTSFERVWATAKASKLTAPPAI</sequence>
<dbReference type="Pfam" id="PF12728">
    <property type="entry name" value="HTH_17"/>
    <property type="match status" value="1"/>
</dbReference>
<dbReference type="AlphaFoldDB" id="A0A919IYV6"/>
<gene>
    <name evidence="2" type="ORF">Afe05nite_34610</name>
</gene>
<proteinExistence type="predicted"/>
<feature type="domain" description="Helix-turn-helix" evidence="1">
    <location>
        <begin position="14"/>
        <end position="44"/>
    </location>
</feature>
<organism evidence="2 3">
    <name type="scientific">Paractinoplanes ferrugineus</name>
    <dbReference type="NCBI Taxonomy" id="113564"/>
    <lineage>
        <taxon>Bacteria</taxon>
        <taxon>Bacillati</taxon>
        <taxon>Actinomycetota</taxon>
        <taxon>Actinomycetes</taxon>
        <taxon>Micromonosporales</taxon>
        <taxon>Micromonosporaceae</taxon>
        <taxon>Paractinoplanes</taxon>
    </lineage>
</organism>
<evidence type="ECO:0000313" key="3">
    <source>
        <dbReference type="Proteomes" id="UP000598174"/>
    </source>
</evidence>
<dbReference type="Proteomes" id="UP000598174">
    <property type="component" value="Unassembled WGS sequence"/>
</dbReference>